<reference evidence="10 11" key="1">
    <citation type="submission" date="2024-07" db="EMBL/GenBank/DDBJ databases">
        <authorList>
            <person name="Thanompreechachai J."/>
            <person name="Duangmal K."/>
        </authorList>
    </citation>
    <scope>NUCLEOTIDE SEQUENCE [LARGE SCALE GENOMIC DNA]</scope>
    <source>
        <strain evidence="10 11">LSe6-4</strain>
    </source>
</reference>
<keyword evidence="4" id="KW-0029">Amino-acid transport</keyword>
<comment type="subcellular location">
    <subcellularLocation>
        <location evidence="1">Membrane</location>
        <topology evidence="1">Multi-pass membrane protein</topology>
    </subcellularLocation>
</comment>
<feature type="transmembrane region" description="Helical" evidence="8">
    <location>
        <begin position="367"/>
        <end position="390"/>
    </location>
</feature>
<evidence type="ECO:0000256" key="2">
    <source>
        <dbReference type="ARBA" id="ARBA00022448"/>
    </source>
</evidence>
<feature type="region of interest" description="Disordered" evidence="7">
    <location>
        <begin position="459"/>
        <end position="480"/>
    </location>
</feature>
<feature type="transmembrane region" description="Helical" evidence="8">
    <location>
        <begin position="247"/>
        <end position="268"/>
    </location>
</feature>
<keyword evidence="3 8" id="KW-0812">Transmembrane</keyword>
<evidence type="ECO:0000256" key="5">
    <source>
        <dbReference type="ARBA" id="ARBA00022989"/>
    </source>
</evidence>
<evidence type="ECO:0000256" key="3">
    <source>
        <dbReference type="ARBA" id="ARBA00022692"/>
    </source>
</evidence>
<feature type="transmembrane region" description="Helical" evidence="8">
    <location>
        <begin position="133"/>
        <end position="149"/>
    </location>
</feature>
<evidence type="ECO:0000259" key="9">
    <source>
        <dbReference type="Pfam" id="PF00324"/>
    </source>
</evidence>
<dbReference type="PANTHER" id="PTHR43495:SF5">
    <property type="entry name" value="GAMMA-AMINOBUTYRIC ACID PERMEASE"/>
    <property type="match status" value="1"/>
</dbReference>
<dbReference type="Gene3D" id="1.20.1740.10">
    <property type="entry name" value="Amino acid/polyamine transporter I"/>
    <property type="match status" value="1"/>
</dbReference>
<dbReference type="EMBL" id="JBGFTU010000015">
    <property type="protein sequence ID" value="MEZ0165820.1"/>
    <property type="molecule type" value="Genomic_DNA"/>
</dbReference>
<evidence type="ECO:0000256" key="8">
    <source>
        <dbReference type="SAM" id="Phobius"/>
    </source>
</evidence>
<dbReference type="PROSITE" id="PS00218">
    <property type="entry name" value="AMINO_ACID_PERMEASE_1"/>
    <property type="match status" value="1"/>
</dbReference>
<evidence type="ECO:0000313" key="10">
    <source>
        <dbReference type="EMBL" id="MEZ0165820.1"/>
    </source>
</evidence>
<feature type="transmembrane region" description="Helical" evidence="8">
    <location>
        <begin position="341"/>
        <end position="361"/>
    </location>
</feature>
<evidence type="ECO:0000256" key="1">
    <source>
        <dbReference type="ARBA" id="ARBA00004141"/>
    </source>
</evidence>
<comment type="caution">
    <text evidence="10">The sequence shown here is derived from an EMBL/GenBank/DDBJ whole genome shotgun (WGS) entry which is preliminary data.</text>
</comment>
<feature type="transmembrane region" description="Helical" evidence="8">
    <location>
        <begin position="434"/>
        <end position="454"/>
    </location>
</feature>
<sequence>MTRQDVASKEPGTPDLQRVLTRGQMSMMALGSAIGAGLFVGSGQSIATAGPAVLVSYAVAGLLAVLVMGMLAEMAAAEPASGAFSVFTERALGQIPGATIGWLYWVQLIVVVAAEATGAASITTALVPGVPQWVWVLVFVAGVSVLNLLDVRGFGRFEFWLAIVKVAAIVAFLVVGVLILCGVFPSVPSPGLRHLVSAGGFAPAGIGGISAAILVVVFAFGGIEIVAIAAAESDDPAQNVRRAVTSVLWRILVFYIGSIALIVAVLPWNDPAVAAGPFAAVLNLVGLPGADTVLSIVIVLALLSALNATLYGASRMIFSLGERGYAPRSVNRIGANGTPRVAVLASVSFGFVTVLLNFAFPGSVLPALLNVVGSTLLVTWGAIAVSQIVLRRRADRAGTPSPARLPGFPVVSILALVLIAGIVALTMGDAGARVQLLETLALTLVLVIVLRLFVPRRAPRPDDSTGAAETTTLAGESPRS</sequence>
<feature type="transmembrane region" description="Helical" evidence="8">
    <location>
        <begin position="53"/>
        <end position="72"/>
    </location>
</feature>
<keyword evidence="5 8" id="KW-1133">Transmembrane helix</keyword>
<name>A0ABV4H2M1_9ACTN</name>
<feature type="transmembrane region" description="Helical" evidence="8">
    <location>
        <begin position="102"/>
        <end position="127"/>
    </location>
</feature>
<protein>
    <submittedName>
        <fullName evidence="10">Amino acid permease</fullName>
    </submittedName>
</protein>
<feature type="transmembrane region" description="Helical" evidence="8">
    <location>
        <begin position="205"/>
        <end position="227"/>
    </location>
</feature>
<dbReference type="RefSeq" id="WP_370442046.1">
    <property type="nucleotide sequence ID" value="NZ_JBGFTU010000015.1"/>
</dbReference>
<keyword evidence="6 8" id="KW-0472">Membrane</keyword>
<feature type="transmembrane region" description="Helical" evidence="8">
    <location>
        <begin position="410"/>
        <end position="428"/>
    </location>
</feature>
<organism evidence="10 11">
    <name type="scientific">Kineococcus halophytocola</name>
    <dbReference type="NCBI Taxonomy" id="3234027"/>
    <lineage>
        <taxon>Bacteria</taxon>
        <taxon>Bacillati</taxon>
        <taxon>Actinomycetota</taxon>
        <taxon>Actinomycetes</taxon>
        <taxon>Kineosporiales</taxon>
        <taxon>Kineosporiaceae</taxon>
        <taxon>Kineococcus</taxon>
    </lineage>
</organism>
<proteinExistence type="predicted"/>
<evidence type="ECO:0000313" key="11">
    <source>
        <dbReference type="Proteomes" id="UP001565927"/>
    </source>
</evidence>
<keyword evidence="2" id="KW-0813">Transport</keyword>
<dbReference type="Proteomes" id="UP001565927">
    <property type="component" value="Unassembled WGS sequence"/>
</dbReference>
<keyword evidence="11" id="KW-1185">Reference proteome</keyword>
<feature type="compositionally biased region" description="Low complexity" evidence="7">
    <location>
        <begin position="465"/>
        <end position="480"/>
    </location>
</feature>
<dbReference type="Pfam" id="PF00324">
    <property type="entry name" value="AA_permease"/>
    <property type="match status" value="1"/>
</dbReference>
<feature type="transmembrane region" description="Helical" evidence="8">
    <location>
        <begin position="161"/>
        <end position="185"/>
    </location>
</feature>
<evidence type="ECO:0000256" key="6">
    <source>
        <dbReference type="ARBA" id="ARBA00023136"/>
    </source>
</evidence>
<dbReference type="InterPro" id="IPR004840">
    <property type="entry name" value="Amino_acid_permease_CS"/>
</dbReference>
<dbReference type="InterPro" id="IPR004841">
    <property type="entry name" value="AA-permease/SLC12A_dom"/>
</dbReference>
<feature type="transmembrane region" description="Helical" evidence="8">
    <location>
        <begin position="292"/>
        <end position="313"/>
    </location>
</feature>
<feature type="transmembrane region" description="Helical" evidence="8">
    <location>
        <begin position="27"/>
        <end position="47"/>
    </location>
</feature>
<evidence type="ECO:0000256" key="4">
    <source>
        <dbReference type="ARBA" id="ARBA00022970"/>
    </source>
</evidence>
<dbReference type="PIRSF" id="PIRSF006060">
    <property type="entry name" value="AA_transporter"/>
    <property type="match status" value="1"/>
</dbReference>
<dbReference type="PANTHER" id="PTHR43495">
    <property type="entry name" value="GABA PERMEASE"/>
    <property type="match status" value="1"/>
</dbReference>
<feature type="domain" description="Amino acid permease/ SLC12A" evidence="9">
    <location>
        <begin position="25"/>
        <end position="428"/>
    </location>
</feature>
<evidence type="ECO:0000256" key="7">
    <source>
        <dbReference type="SAM" id="MobiDB-lite"/>
    </source>
</evidence>
<gene>
    <name evidence="10" type="ORF">AB2L27_13765</name>
</gene>
<accession>A0ABV4H2M1</accession>